<accession>A0ABW7YJT3</accession>
<evidence type="ECO:0000313" key="2">
    <source>
        <dbReference type="EMBL" id="MFI6495911.1"/>
    </source>
</evidence>
<proteinExistence type="predicted"/>
<dbReference type="Pfam" id="PF13730">
    <property type="entry name" value="HTH_36"/>
    <property type="match status" value="1"/>
</dbReference>
<feature type="region of interest" description="Disordered" evidence="1">
    <location>
        <begin position="301"/>
        <end position="325"/>
    </location>
</feature>
<feature type="region of interest" description="Disordered" evidence="1">
    <location>
        <begin position="126"/>
        <end position="217"/>
    </location>
</feature>
<dbReference type="Proteomes" id="UP001612741">
    <property type="component" value="Unassembled WGS sequence"/>
</dbReference>
<keyword evidence="3" id="KW-1185">Reference proteome</keyword>
<comment type="caution">
    <text evidence="2">The sequence shown here is derived from an EMBL/GenBank/DDBJ whole genome shotgun (WGS) entry which is preliminary data.</text>
</comment>
<name>A0ABW7YJT3_9ACTN</name>
<gene>
    <name evidence="2" type="ORF">ACIBG2_00915</name>
</gene>
<organism evidence="2 3">
    <name type="scientific">Nonomuraea typhae</name>
    <dbReference type="NCBI Taxonomy" id="2603600"/>
    <lineage>
        <taxon>Bacteria</taxon>
        <taxon>Bacillati</taxon>
        <taxon>Actinomycetota</taxon>
        <taxon>Actinomycetes</taxon>
        <taxon>Streptosporangiales</taxon>
        <taxon>Streptosporangiaceae</taxon>
        <taxon>Nonomuraea</taxon>
    </lineage>
</organism>
<feature type="compositionally biased region" description="Basic and acidic residues" evidence="1">
    <location>
        <begin position="301"/>
        <end position="310"/>
    </location>
</feature>
<reference evidence="2 3" key="1">
    <citation type="submission" date="2024-10" db="EMBL/GenBank/DDBJ databases">
        <title>The Natural Products Discovery Center: Release of the First 8490 Sequenced Strains for Exploring Actinobacteria Biosynthetic Diversity.</title>
        <authorList>
            <person name="Kalkreuter E."/>
            <person name="Kautsar S.A."/>
            <person name="Yang D."/>
            <person name="Bader C.D."/>
            <person name="Teijaro C.N."/>
            <person name="Fluegel L."/>
            <person name="Davis C.M."/>
            <person name="Simpson J.R."/>
            <person name="Lauterbach L."/>
            <person name="Steele A.D."/>
            <person name="Gui C."/>
            <person name="Meng S."/>
            <person name="Li G."/>
            <person name="Viehrig K."/>
            <person name="Ye F."/>
            <person name="Su P."/>
            <person name="Kiefer A.F."/>
            <person name="Nichols A."/>
            <person name="Cepeda A.J."/>
            <person name="Yan W."/>
            <person name="Fan B."/>
            <person name="Jiang Y."/>
            <person name="Adhikari A."/>
            <person name="Zheng C.-J."/>
            <person name="Schuster L."/>
            <person name="Cowan T.M."/>
            <person name="Smanski M.J."/>
            <person name="Chevrette M.G."/>
            <person name="De Carvalho L.P.S."/>
            <person name="Shen B."/>
        </authorList>
    </citation>
    <scope>NUCLEOTIDE SEQUENCE [LARGE SCALE GENOMIC DNA]</scope>
    <source>
        <strain evidence="2 3">NPDC050545</strain>
    </source>
</reference>
<feature type="compositionally biased region" description="Low complexity" evidence="1">
    <location>
        <begin position="156"/>
        <end position="171"/>
    </location>
</feature>
<dbReference type="EMBL" id="JBITGY010000001">
    <property type="protein sequence ID" value="MFI6495911.1"/>
    <property type="molecule type" value="Genomic_DNA"/>
</dbReference>
<sequence>MSVVINNEVWALAPEHLSTSARFVLIRMADSALTESRMTCLGVDRIVRETGVSRSSVFRALRELHGKGLIQNVDESGIPATYKAFPTITRRITEPGCWRAGEPLPDYVGPVVLPEPEELDEFIVKPPSDQANEGTDQEGGVMVTPYTSPSRKRRTSSFSAAPSARRANPSRAEARRKAAQAEDELDPAKVFADEPETPAQPESRRDRRAPGPDTGMGLARYFADAVSRSGSWRAPDLVNQTKLASSLNRWRRQGITADQIRAMVDLYAEVDGLRNPRAVPWVDFLNKRALLADKLRHEFDREPGASHDEQSTSTGPGYEPHPIFG</sequence>
<protein>
    <submittedName>
        <fullName evidence="2">Helix-turn-helix domain-containing protein</fullName>
    </submittedName>
</protein>
<evidence type="ECO:0000313" key="3">
    <source>
        <dbReference type="Proteomes" id="UP001612741"/>
    </source>
</evidence>
<evidence type="ECO:0000256" key="1">
    <source>
        <dbReference type="SAM" id="MobiDB-lite"/>
    </source>
</evidence>
<dbReference type="RefSeq" id="WP_397077703.1">
    <property type="nucleotide sequence ID" value="NZ_JBITGY010000001.1"/>
</dbReference>